<sequence length="291" mass="31178">MGDGSKSRPGSSVPDIEDSRSRDPPAAFTGAEPIKRKSSTQRAVATKFDDHLSSEVVESSRCSDHIQASEDIISNAAARDYSNRTKEKVASLVAEVKKWKEAKKAAFEKAKKAEEHFAKEVLPAALDQAHQQAIADFQRSAEFEAHLLVEYNEGIRDMKVGFAMSNPMVTGADWSSMPEISGDTAAKEEGAATGGAEEGEVTGGAQVTEDVVVIDELEVRVNLAGTEQAAPVDQQLVGGLPGQTIGWSCLDASLVDLGLFRRMNPKSNSGRRRVLGIFLCGPRTFGVLESA</sequence>
<comment type="caution">
    <text evidence="2">The sequence shown here is derived from an EMBL/GenBank/DDBJ whole genome shotgun (WGS) entry which is preliminary data.</text>
</comment>
<proteinExistence type="predicted"/>
<protein>
    <submittedName>
        <fullName evidence="2">Uncharacterized protein</fullName>
    </submittedName>
</protein>
<dbReference type="AlphaFoldDB" id="A0AA88E737"/>
<feature type="region of interest" description="Disordered" evidence="1">
    <location>
        <begin position="183"/>
        <end position="202"/>
    </location>
</feature>
<evidence type="ECO:0000313" key="3">
    <source>
        <dbReference type="Proteomes" id="UP001187192"/>
    </source>
</evidence>
<organism evidence="2 3">
    <name type="scientific">Ficus carica</name>
    <name type="common">Common fig</name>
    <dbReference type="NCBI Taxonomy" id="3494"/>
    <lineage>
        <taxon>Eukaryota</taxon>
        <taxon>Viridiplantae</taxon>
        <taxon>Streptophyta</taxon>
        <taxon>Embryophyta</taxon>
        <taxon>Tracheophyta</taxon>
        <taxon>Spermatophyta</taxon>
        <taxon>Magnoliopsida</taxon>
        <taxon>eudicotyledons</taxon>
        <taxon>Gunneridae</taxon>
        <taxon>Pentapetalae</taxon>
        <taxon>rosids</taxon>
        <taxon>fabids</taxon>
        <taxon>Rosales</taxon>
        <taxon>Moraceae</taxon>
        <taxon>Ficeae</taxon>
        <taxon>Ficus</taxon>
    </lineage>
</organism>
<dbReference type="EMBL" id="BTGU01000811">
    <property type="protein sequence ID" value="GMN69287.1"/>
    <property type="molecule type" value="Genomic_DNA"/>
</dbReference>
<evidence type="ECO:0000313" key="2">
    <source>
        <dbReference type="EMBL" id="GMN69287.1"/>
    </source>
</evidence>
<dbReference type="Proteomes" id="UP001187192">
    <property type="component" value="Unassembled WGS sequence"/>
</dbReference>
<accession>A0AA88E737</accession>
<evidence type="ECO:0000256" key="1">
    <source>
        <dbReference type="SAM" id="MobiDB-lite"/>
    </source>
</evidence>
<feature type="region of interest" description="Disordered" evidence="1">
    <location>
        <begin position="1"/>
        <end position="42"/>
    </location>
</feature>
<gene>
    <name evidence="2" type="ORF">TIFTF001_038336</name>
</gene>
<keyword evidence="3" id="KW-1185">Reference proteome</keyword>
<name>A0AA88E737_FICCA</name>
<reference evidence="2" key="1">
    <citation type="submission" date="2023-07" db="EMBL/GenBank/DDBJ databases">
        <title>draft genome sequence of fig (Ficus carica).</title>
        <authorList>
            <person name="Takahashi T."/>
            <person name="Nishimura K."/>
        </authorList>
    </citation>
    <scope>NUCLEOTIDE SEQUENCE</scope>
</reference>